<organism evidence="1 2">
    <name type="scientific">Ambispora leptoticha</name>
    <dbReference type="NCBI Taxonomy" id="144679"/>
    <lineage>
        <taxon>Eukaryota</taxon>
        <taxon>Fungi</taxon>
        <taxon>Fungi incertae sedis</taxon>
        <taxon>Mucoromycota</taxon>
        <taxon>Glomeromycotina</taxon>
        <taxon>Glomeromycetes</taxon>
        <taxon>Archaeosporales</taxon>
        <taxon>Ambisporaceae</taxon>
        <taxon>Ambispora</taxon>
    </lineage>
</organism>
<evidence type="ECO:0000313" key="1">
    <source>
        <dbReference type="EMBL" id="CAG8512089.1"/>
    </source>
</evidence>
<comment type="caution">
    <text evidence="1">The sequence shown here is derived from an EMBL/GenBank/DDBJ whole genome shotgun (WGS) entry which is preliminary data.</text>
</comment>
<dbReference type="InterPro" id="IPR032675">
    <property type="entry name" value="LRR_dom_sf"/>
</dbReference>
<dbReference type="Proteomes" id="UP000789508">
    <property type="component" value="Unassembled WGS sequence"/>
</dbReference>
<evidence type="ECO:0000313" key="2">
    <source>
        <dbReference type="Proteomes" id="UP000789508"/>
    </source>
</evidence>
<keyword evidence="2" id="KW-1185">Reference proteome</keyword>
<protein>
    <submittedName>
        <fullName evidence="1">9135_t:CDS:1</fullName>
    </submittedName>
</protein>
<name>A0A9N8ZZ18_9GLOM</name>
<dbReference type="OrthoDB" id="2351154at2759"/>
<sequence>MSNVESENILQENSSTPFVLISDIIYNILLHLAPNTYDVQYHHEGFKDIYQCLFINRQWCHQTIPFLWRQPFNPPKGGDCQRQLCILMSFLSPSLVSSLRDEHNIDLQQSSSLLYNDDSGNKPIFYYPAYIKYLNYGDLLRIVDKFILTTDAKLLTARPALIDALLRTFIEYGAKLNFLEFKGGNSLYLSNYLILTQEKLIPFFSETKKLELSRASNKNELILYLSRACQYLTTISIKIQDADYTSNSDSEIIKNTAKLVRAQKGLRKLTIDSINGKSINEILDSLSTQTRTLSYLKFYNVDFSEAISWNTIAECENLETFILHSCRNVSMGLWNPLIKKDVLPHLKLVAGTRLMSYNSDPALREWLWQRSRRRF</sequence>
<dbReference type="EMBL" id="CAJVPS010000852">
    <property type="protein sequence ID" value="CAG8512089.1"/>
    <property type="molecule type" value="Genomic_DNA"/>
</dbReference>
<reference evidence="1" key="1">
    <citation type="submission" date="2021-06" db="EMBL/GenBank/DDBJ databases">
        <authorList>
            <person name="Kallberg Y."/>
            <person name="Tangrot J."/>
            <person name="Rosling A."/>
        </authorList>
    </citation>
    <scope>NUCLEOTIDE SEQUENCE</scope>
    <source>
        <strain evidence="1">FL130A</strain>
    </source>
</reference>
<dbReference type="AlphaFoldDB" id="A0A9N8ZZ18"/>
<proteinExistence type="predicted"/>
<accession>A0A9N8ZZ18</accession>
<gene>
    <name evidence="1" type="ORF">ALEPTO_LOCUS4026</name>
</gene>
<dbReference type="Gene3D" id="3.80.10.10">
    <property type="entry name" value="Ribonuclease Inhibitor"/>
    <property type="match status" value="1"/>
</dbReference>